<evidence type="ECO:0000313" key="2">
    <source>
        <dbReference type="Proteomes" id="UP000013893"/>
    </source>
</evidence>
<dbReference type="RefSeq" id="WP_015641175.1">
    <property type="nucleotide sequence ID" value="NC_021219.1"/>
</dbReference>
<sequence length="221" mass="24071">MPSVLAERPGDDEQRFDGIIRWQLANDPFLLPRLEAASREEIAFADIARHEPIEVQVDGYDAALEQYTLDVTREVLAVHSLLEALLAAGQQGAPRQLSLSDREAIKQILTIEFADMLHLCAGDQVKIIGDGVSVCSLSPGRSDAIDTVLPLSSGKMIVGTIKGPVLIELGEARLTCGFLVGKSSVYDTALEPQSREELDEVVFILKNTDSVCIEKLLPTDM</sequence>
<name>R4PLP2_9BACT</name>
<dbReference type="EMBL" id="CP005957">
    <property type="protein sequence ID" value="AGL61724.1"/>
    <property type="molecule type" value="Genomic_DNA"/>
</dbReference>
<reference evidence="1 2" key="1">
    <citation type="journal article" date="2013" name="Nat. Biotechnol.">
        <title>Genome sequences of rare, uncultured bacteria obtained by differential coverage binning of multiple metagenomes.</title>
        <authorList>
            <person name="Albertsen M."/>
            <person name="Hugenholtz P."/>
            <person name="Skarshewski A."/>
            <person name="Nielsen K.L."/>
            <person name="Tyson G.W."/>
            <person name="Nielsen P.H."/>
        </authorList>
    </citation>
    <scope>NUCLEOTIDE SEQUENCE [LARGE SCALE GENOMIC DNA]</scope>
    <source>
        <strain evidence="1">TM71</strain>
    </source>
</reference>
<accession>R4PLP2</accession>
<protein>
    <submittedName>
        <fullName evidence="1">Uncharacterized protein</fullName>
    </submittedName>
</protein>
<dbReference type="Proteomes" id="UP000013893">
    <property type="component" value="Chromosome"/>
</dbReference>
<gene>
    <name evidence="1" type="ORF">L336_0012</name>
</gene>
<evidence type="ECO:0000313" key="1">
    <source>
        <dbReference type="EMBL" id="AGL61724.1"/>
    </source>
</evidence>
<proteinExistence type="predicted"/>
<organism evidence="1 2">
    <name type="scientific">Candidatus Saccharimonas aalborgensis</name>
    <dbReference type="NCBI Taxonomy" id="1332188"/>
    <lineage>
        <taxon>Bacteria</taxon>
        <taxon>Candidatus Saccharimonadota</taxon>
        <taxon>Candidatus Saccharimonadia</taxon>
        <taxon>Candidatus Saccharimonadales</taxon>
        <taxon>Candidatus Saccharimonadaceae</taxon>
        <taxon>Candidatus Saccharimonas</taxon>
    </lineage>
</organism>
<dbReference type="AlphaFoldDB" id="R4PLP2"/>
<dbReference type="STRING" id="1332188.L336_0012"/>
<dbReference type="HOGENOM" id="CLU_1248759_0_0_0"/>
<keyword evidence="2" id="KW-1185">Reference proteome</keyword>
<dbReference type="KEGG" id="saal:L336_0012"/>